<sequence length="131" mass="14432">MTCGVGRPPKIHLSLISWPSKKTLFCSEVQSFTGALLVGLTFSTSKTVSSPWFSNNKRLLYALHAYGRLSFSSSSSTLRINSGRHSDGAELVSVTVSYHRPIDVRIWNTSRWSTVQNDPVASSGSDYFGTR</sequence>
<organism evidence="1 2">
    <name type="scientific">Brachionus plicatilis</name>
    <name type="common">Marine rotifer</name>
    <name type="synonym">Brachionus muelleri</name>
    <dbReference type="NCBI Taxonomy" id="10195"/>
    <lineage>
        <taxon>Eukaryota</taxon>
        <taxon>Metazoa</taxon>
        <taxon>Spiralia</taxon>
        <taxon>Gnathifera</taxon>
        <taxon>Rotifera</taxon>
        <taxon>Eurotatoria</taxon>
        <taxon>Monogononta</taxon>
        <taxon>Pseudotrocha</taxon>
        <taxon>Ploima</taxon>
        <taxon>Brachionidae</taxon>
        <taxon>Brachionus</taxon>
    </lineage>
</organism>
<name>A0A3M7QBH9_BRAPC</name>
<dbReference type="EMBL" id="REGN01006693">
    <property type="protein sequence ID" value="RNA08589.1"/>
    <property type="molecule type" value="Genomic_DNA"/>
</dbReference>
<evidence type="ECO:0000313" key="2">
    <source>
        <dbReference type="Proteomes" id="UP000276133"/>
    </source>
</evidence>
<proteinExistence type="predicted"/>
<dbReference type="AlphaFoldDB" id="A0A3M7QBH9"/>
<keyword evidence="2" id="KW-1185">Reference proteome</keyword>
<reference evidence="1 2" key="1">
    <citation type="journal article" date="2018" name="Sci. Rep.">
        <title>Genomic signatures of local adaptation to the degree of environmental predictability in rotifers.</title>
        <authorList>
            <person name="Franch-Gras L."/>
            <person name="Hahn C."/>
            <person name="Garcia-Roger E.M."/>
            <person name="Carmona M.J."/>
            <person name="Serra M."/>
            <person name="Gomez A."/>
        </authorList>
    </citation>
    <scope>NUCLEOTIDE SEQUENCE [LARGE SCALE GENOMIC DNA]</scope>
    <source>
        <strain evidence="1">HYR1</strain>
    </source>
</reference>
<comment type="caution">
    <text evidence="1">The sequence shown here is derived from an EMBL/GenBank/DDBJ whole genome shotgun (WGS) entry which is preliminary data.</text>
</comment>
<evidence type="ECO:0000313" key="1">
    <source>
        <dbReference type="EMBL" id="RNA08589.1"/>
    </source>
</evidence>
<accession>A0A3M7QBH9</accession>
<dbReference type="Proteomes" id="UP000276133">
    <property type="component" value="Unassembled WGS sequence"/>
</dbReference>
<gene>
    <name evidence="1" type="ORF">BpHYR1_012029</name>
</gene>
<protein>
    <submittedName>
        <fullName evidence="1">Uncharacterized protein</fullName>
    </submittedName>
</protein>